<proteinExistence type="predicted"/>
<organism evidence="2 3">
    <name type="scientific">Zizania palustris</name>
    <name type="common">Northern wild rice</name>
    <dbReference type="NCBI Taxonomy" id="103762"/>
    <lineage>
        <taxon>Eukaryota</taxon>
        <taxon>Viridiplantae</taxon>
        <taxon>Streptophyta</taxon>
        <taxon>Embryophyta</taxon>
        <taxon>Tracheophyta</taxon>
        <taxon>Spermatophyta</taxon>
        <taxon>Magnoliopsida</taxon>
        <taxon>Liliopsida</taxon>
        <taxon>Poales</taxon>
        <taxon>Poaceae</taxon>
        <taxon>BOP clade</taxon>
        <taxon>Oryzoideae</taxon>
        <taxon>Oryzeae</taxon>
        <taxon>Zizaniinae</taxon>
        <taxon>Zizania</taxon>
    </lineage>
</organism>
<dbReference type="OrthoDB" id="1938320at2759"/>
<feature type="region of interest" description="Disordered" evidence="1">
    <location>
        <begin position="156"/>
        <end position="175"/>
    </location>
</feature>
<sequence>MCPRATAQHMGTAMARAASVAAAQYFGVEEYIDLDLSSCGGVELRVRRSAAAPCGDEQLCRGRLQHKAVPRSGSKQQEADVAAASGGGRRSTATVVPWQQPHAQPAKRQAEGASRRKKATGTVHLKLQASRAFFWSLFARTSCSDEQCRGVGVRHRSRTATPGETKNGGGKAAPFGQITSRYGSYSGRLAPFGQIKKNNYGSCSGMAGPTTLRSSIEQDKLMDEEEHATSVRQRKSFSGVIKWRPALAPAPVAA</sequence>
<dbReference type="AlphaFoldDB" id="A0A8J6BVA9"/>
<evidence type="ECO:0000256" key="1">
    <source>
        <dbReference type="SAM" id="MobiDB-lite"/>
    </source>
</evidence>
<evidence type="ECO:0000313" key="2">
    <source>
        <dbReference type="EMBL" id="KAG8096494.1"/>
    </source>
</evidence>
<evidence type="ECO:0000313" key="3">
    <source>
        <dbReference type="Proteomes" id="UP000729402"/>
    </source>
</evidence>
<keyword evidence="3" id="KW-1185">Reference proteome</keyword>
<reference evidence="2" key="1">
    <citation type="journal article" date="2021" name="bioRxiv">
        <title>Whole Genome Assembly and Annotation of Northern Wild Rice, Zizania palustris L., Supports a Whole Genome Duplication in the Zizania Genus.</title>
        <authorList>
            <person name="Haas M."/>
            <person name="Kono T."/>
            <person name="Macchietto M."/>
            <person name="Millas R."/>
            <person name="McGilp L."/>
            <person name="Shao M."/>
            <person name="Duquette J."/>
            <person name="Hirsch C.N."/>
            <person name="Kimball J."/>
        </authorList>
    </citation>
    <scope>NUCLEOTIDE SEQUENCE</scope>
    <source>
        <tissue evidence="2">Fresh leaf tissue</tissue>
    </source>
</reference>
<accession>A0A8J6BVA9</accession>
<name>A0A8J6BVA9_ZIZPA</name>
<feature type="region of interest" description="Disordered" evidence="1">
    <location>
        <begin position="67"/>
        <end position="122"/>
    </location>
</feature>
<comment type="caution">
    <text evidence="2">The sequence shown here is derived from an EMBL/GenBank/DDBJ whole genome shotgun (WGS) entry which is preliminary data.</text>
</comment>
<reference evidence="2" key="2">
    <citation type="submission" date="2021-02" db="EMBL/GenBank/DDBJ databases">
        <authorList>
            <person name="Kimball J.A."/>
            <person name="Haas M.W."/>
            <person name="Macchietto M."/>
            <person name="Kono T."/>
            <person name="Duquette J."/>
            <person name="Shao M."/>
        </authorList>
    </citation>
    <scope>NUCLEOTIDE SEQUENCE</scope>
    <source>
        <tissue evidence="2">Fresh leaf tissue</tissue>
    </source>
</reference>
<dbReference type="Proteomes" id="UP000729402">
    <property type="component" value="Unassembled WGS sequence"/>
</dbReference>
<gene>
    <name evidence="2" type="ORF">GUJ93_ZPchr0013g35387</name>
</gene>
<dbReference type="EMBL" id="JAAALK010000079">
    <property type="protein sequence ID" value="KAG8096494.1"/>
    <property type="molecule type" value="Genomic_DNA"/>
</dbReference>
<protein>
    <submittedName>
        <fullName evidence="2">Uncharacterized protein</fullName>
    </submittedName>
</protein>